<feature type="transmembrane region" description="Helical" evidence="8">
    <location>
        <begin position="164"/>
        <end position="188"/>
    </location>
</feature>
<evidence type="ECO:0000256" key="8">
    <source>
        <dbReference type="RuleBase" id="RU363032"/>
    </source>
</evidence>
<dbReference type="Pfam" id="PF00528">
    <property type="entry name" value="BPD_transp_1"/>
    <property type="match status" value="1"/>
</dbReference>
<comment type="subcellular location">
    <subcellularLocation>
        <location evidence="1">Cell inner membrane</location>
        <topology evidence="1">Multi-pass membrane protein</topology>
    </subcellularLocation>
    <subcellularLocation>
        <location evidence="8">Cell membrane</location>
        <topology evidence="8">Multi-pass membrane protein</topology>
    </subcellularLocation>
</comment>
<keyword evidence="6 8" id="KW-1133">Transmembrane helix</keyword>
<feature type="domain" description="ABC transmembrane type-1" evidence="9">
    <location>
        <begin position="91"/>
        <end position="281"/>
    </location>
</feature>
<dbReference type="EMBL" id="FZNQ01000032">
    <property type="protein sequence ID" value="SNR66782.1"/>
    <property type="molecule type" value="Genomic_DNA"/>
</dbReference>
<keyword evidence="5 8" id="KW-0812">Transmembrane</keyword>
<dbReference type="RefSeq" id="WP_089385968.1">
    <property type="nucleotide sequence ID" value="NZ_FZNQ01000032.1"/>
</dbReference>
<keyword evidence="7 8" id="KW-0472">Membrane</keyword>
<dbReference type="GO" id="GO:0005886">
    <property type="term" value="C:plasma membrane"/>
    <property type="evidence" value="ECO:0007669"/>
    <property type="project" value="UniProtKB-SubCell"/>
</dbReference>
<dbReference type="Proteomes" id="UP000198397">
    <property type="component" value="Unassembled WGS sequence"/>
</dbReference>
<feature type="transmembrane region" description="Helical" evidence="8">
    <location>
        <begin position="90"/>
        <end position="117"/>
    </location>
</feature>
<evidence type="ECO:0000259" key="9">
    <source>
        <dbReference type="PROSITE" id="PS50928"/>
    </source>
</evidence>
<gene>
    <name evidence="10" type="ORF">SAMN06264855_1329</name>
</gene>
<evidence type="ECO:0000256" key="2">
    <source>
        <dbReference type="ARBA" id="ARBA00022448"/>
    </source>
</evidence>
<proteinExistence type="inferred from homology"/>
<dbReference type="OrthoDB" id="11163at2157"/>
<keyword evidence="2 8" id="KW-0813">Transport</keyword>
<keyword evidence="3" id="KW-1003">Cell membrane</keyword>
<organism evidence="10 11">
    <name type="scientific">Halorubrum vacuolatum</name>
    <name type="common">Natronobacterium vacuolatum</name>
    <dbReference type="NCBI Taxonomy" id="63740"/>
    <lineage>
        <taxon>Archaea</taxon>
        <taxon>Methanobacteriati</taxon>
        <taxon>Methanobacteriota</taxon>
        <taxon>Stenosarchaea group</taxon>
        <taxon>Halobacteria</taxon>
        <taxon>Halobacteriales</taxon>
        <taxon>Haloferacaceae</taxon>
        <taxon>Halorubrum</taxon>
    </lineage>
</organism>
<dbReference type="AlphaFoldDB" id="A0A238Y750"/>
<evidence type="ECO:0000313" key="10">
    <source>
        <dbReference type="EMBL" id="SNR66782.1"/>
    </source>
</evidence>
<feature type="transmembrane region" description="Helical" evidence="8">
    <location>
        <begin position="31"/>
        <end position="60"/>
    </location>
</feature>
<keyword evidence="11" id="KW-1185">Reference proteome</keyword>
<dbReference type="PANTHER" id="PTHR43357">
    <property type="entry name" value="INNER MEMBRANE ABC TRANSPORTER PERMEASE PROTEIN YDCV"/>
    <property type="match status" value="1"/>
</dbReference>
<reference evidence="10 11" key="1">
    <citation type="submission" date="2017-06" db="EMBL/GenBank/DDBJ databases">
        <authorList>
            <person name="Kim H.J."/>
            <person name="Triplett B.A."/>
        </authorList>
    </citation>
    <scope>NUCLEOTIDE SEQUENCE [LARGE SCALE GENOMIC DNA]</scope>
    <source>
        <strain evidence="10 11">DSM 8800</strain>
    </source>
</reference>
<comment type="similarity">
    <text evidence="8">Belongs to the binding-protein-dependent transport system permease family.</text>
</comment>
<evidence type="ECO:0000256" key="3">
    <source>
        <dbReference type="ARBA" id="ARBA00022475"/>
    </source>
</evidence>
<feature type="transmembrane region" description="Helical" evidence="8">
    <location>
        <begin position="209"/>
        <end position="230"/>
    </location>
</feature>
<dbReference type="Gene3D" id="1.10.3720.10">
    <property type="entry name" value="MetI-like"/>
    <property type="match status" value="1"/>
</dbReference>
<name>A0A238Y750_HALVU</name>
<dbReference type="CDD" id="cd06261">
    <property type="entry name" value="TM_PBP2"/>
    <property type="match status" value="1"/>
</dbReference>
<evidence type="ECO:0000256" key="1">
    <source>
        <dbReference type="ARBA" id="ARBA00004429"/>
    </source>
</evidence>
<dbReference type="PROSITE" id="PS50928">
    <property type="entry name" value="ABC_TM1"/>
    <property type="match status" value="1"/>
</dbReference>
<dbReference type="InterPro" id="IPR000515">
    <property type="entry name" value="MetI-like"/>
</dbReference>
<accession>A0A238Y750</accession>
<keyword evidence="4" id="KW-0997">Cell inner membrane</keyword>
<evidence type="ECO:0000313" key="11">
    <source>
        <dbReference type="Proteomes" id="UP000198397"/>
    </source>
</evidence>
<dbReference type="InterPro" id="IPR035906">
    <property type="entry name" value="MetI-like_sf"/>
</dbReference>
<dbReference type="GO" id="GO:0055085">
    <property type="term" value="P:transmembrane transport"/>
    <property type="evidence" value="ECO:0007669"/>
    <property type="project" value="InterPro"/>
</dbReference>
<feature type="transmembrane region" description="Helical" evidence="8">
    <location>
        <begin position="262"/>
        <end position="285"/>
    </location>
</feature>
<dbReference type="PANTHER" id="PTHR43357:SF4">
    <property type="entry name" value="INNER MEMBRANE ABC TRANSPORTER PERMEASE PROTEIN YDCV"/>
    <property type="match status" value="1"/>
</dbReference>
<evidence type="ECO:0000256" key="4">
    <source>
        <dbReference type="ARBA" id="ARBA00022519"/>
    </source>
</evidence>
<evidence type="ECO:0000256" key="5">
    <source>
        <dbReference type="ARBA" id="ARBA00022692"/>
    </source>
</evidence>
<evidence type="ECO:0000256" key="7">
    <source>
        <dbReference type="ARBA" id="ARBA00023136"/>
    </source>
</evidence>
<sequence length="294" mass="32170">MKLSIIMSTIRNLLPVSKRTEKRSLSRPSRYLGLFLYYGLIGLGFAILIAPILIVIGISFSPTSSQMFPPSGFSLQWYAEFFDSTFFRPFLVVSLPVAFAVGILSTILGLLASYVVVRKDLPFEGGLTMYFLLPLIVPPAIIGLALMLMFNLNIFDFTSAFVDLIIAHVVITIPYTFLTTMTSLYSVDTELEEAARNLGAGKFETFRKVTLPLMKSGVVSGFILAFILSFTDATVALFLTGGDTITLPVAMFLFLQYESSPLIAATATLQILIVLILVLVIGRLVGFKAVTADV</sequence>
<feature type="transmembrane region" description="Helical" evidence="8">
    <location>
        <begin position="129"/>
        <end position="152"/>
    </location>
</feature>
<evidence type="ECO:0000256" key="6">
    <source>
        <dbReference type="ARBA" id="ARBA00022989"/>
    </source>
</evidence>
<dbReference type="SUPFAM" id="SSF161098">
    <property type="entry name" value="MetI-like"/>
    <property type="match status" value="1"/>
</dbReference>
<protein>
    <submittedName>
        <fullName evidence="10">Putative spermidine/putrescine transport system permease protein</fullName>
    </submittedName>
</protein>